<dbReference type="SMART" id="SM00054">
    <property type="entry name" value="EFh"/>
    <property type="match status" value="2"/>
</dbReference>
<protein>
    <submittedName>
        <fullName evidence="6">Calcium and integrin binding family member 4</fullName>
    </submittedName>
</protein>
<dbReference type="Pfam" id="PF13499">
    <property type="entry name" value="EF-hand_7"/>
    <property type="match status" value="1"/>
</dbReference>
<dbReference type="PROSITE" id="PS50222">
    <property type="entry name" value="EF_HAND_2"/>
    <property type="match status" value="1"/>
</dbReference>
<evidence type="ECO:0000313" key="7">
    <source>
        <dbReference type="Proteomes" id="UP000008912"/>
    </source>
</evidence>
<dbReference type="PANTHER" id="PTHR45791">
    <property type="entry name" value="CALCIUM AND INTEGRIN BINDING FAMILY MEMBER 2"/>
    <property type="match status" value="1"/>
</dbReference>
<dbReference type="FunFam" id="1.10.238.10:FF:000035">
    <property type="entry name" value="Calcium and integrin-binding family member 2"/>
    <property type="match status" value="1"/>
</dbReference>
<dbReference type="GO" id="GO:0005509">
    <property type="term" value="F:calcium ion binding"/>
    <property type="evidence" value="ECO:0007669"/>
    <property type="project" value="Ensembl"/>
</dbReference>
<name>A0A7N5JFM5_AILME</name>
<reference evidence="6" key="3">
    <citation type="submission" date="2025-09" db="UniProtKB">
        <authorList>
            <consortium name="Ensembl"/>
        </authorList>
    </citation>
    <scope>IDENTIFICATION</scope>
</reference>
<dbReference type="Proteomes" id="UP000008912">
    <property type="component" value="Unassembled WGS sequence"/>
</dbReference>
<dbReference type="InterPro" id="IPR011992">
    <property type="entry name" value="EF-hand-dom_pair"/>
</dbReference>
<dbReference type="AlphaFoldDB" id="A0A7N5JFM5"/>
<evidence type="ECO:0000313" key="6">
    <source>
        <dbReference type="Ensembl" id="ENSAMEP00000024680.1"/>
    </source>
</evidence>
<dbReference type="GO" id="GO:0000287">
    <property type="term" value="F:magnesium ion binding"/>
    <property type="evidence" value="ECO:0007669"/>
    <property type="project" value="Ensembl"/>
</dbReference>
<keyword evidence="4" id="KW-0460">Magnesium</keyword>
<dbReference type="InterPro" id="IPR018247">
    <property type="entry name" value="EF_Hand_1_Ca_BS"/>
</dbReference>
<dbReference type="InterPro" id="IPR002048">
    <property type="entry name" value="EF_hand_dom"/>
</dbReference>
<dbReference type="Gene3D" id="1.10.238.10">
    <property type="entry name" value="EF-hand"/>
    <property type="match status" value="2"/>
</dbReference>
<keyword evidence="7" id="KW-1185">Reference proteome</keyword>
<dbReference type="GeneTree" id="ENSGT00940000161840"/>
<accession>A0A7N5JFM5</accession>
<dbReference type="Ensembl" id="ENSAMET00000047767.1">
    <property type="protein sequence ID" value="ENSAMEP00000024680.1"/>
    <property type="gene ID" value="ENSAMEG00000002150.2"/>
</dbReference>
<reference evidence="6" key="2">
    <citation type="submission" date="2025-08" db="UniProtKB">
        <authorList>
            <consortium name="Ensembl"/>
        </authorList>
    </citation>
    <scope>IDENTIFICATION</scope>
</reference>
<keyword evidence="2" id="KW-0677">Repeat</keyword>
<evidence type="ECO:0000256" key="3">
    <source>
        <dbReference type="ARBA" id="ARBA00022837"/>
    </source>
</evidence>
<keyword evidence="3" id="KW-0106">Calcium</keyword>
<dbReference type="PROSITE" id="PS00018">
    <property type="entry name" value="EF_HAND_1"/>
    <property type="match status" value="2"/>
</dbReference>
<gene>
    <name evidence="6" type="primary">CIB4</name>
</gene>
<dbReference type="CDD" id="cd00051">
    <property type="entry name" value="EFh"/>
    <property type="match status" value="1"/>
</dbReference>
<dbReference type="InParanoid" id="A0A7N5JFM5"/>
<evidence type="ECO:0000256" key="2">
    <source>
        <dbReference type="ARBA" id="ARBA00022737"/>
    </source>
</evidence>
<dbReference type="InterPro" id="IPR051433">
    <property type="entry name" value="CIBP"/>
</dbReference>
<keyword evidence="1" id="KW-0479">Metal-binding</keyword>
<sequence>SPGDEAGCLVLRSVETACGASAAVRSPAAGSWALILAQPHPPCDLFSLGQGRGWADSLGGTLASPRACWLIHPIHDTFLKLCPPGKYYKEATLTSDQVSSLPALRVNPFRDRICKVFSHNNAFSFEDVLGMASVFSEQACPSLKIEYAFRIYDFNENGFIDEDDLQKVVLRLLNSDDVSEDLLTDLTNHVLNESDLDNDNMLSFSEFEHAMAKSPDFMNSFRIHFWGF</sequence>
<feature type="domain" description="EF-hand" evidence="5">
    <location>
        <begin position="140"/>
        <end position="175"/>
    </location>
</feature>
<evidence type="ECO:0000259" key="5">
    <source>
        <dbReference type="PROSITE" id="PS50222"/>
    </source>
</evidence>
<dbReference type="PANTHER" id="PTHR45791:SF4">
    <property type="entry name" value="CALCIUM AND INTEGRIN-BINDING FAMILY MEMBER 4"/>
    <property type="match status" value="1"/>
</dbReference>
<dbReference type="SUPFAM" id="SSF47473">
    <property type="entry name" value="EF-hand"/>
    <property type="match status" value="1"/>
</dbReference>
<evidence type="ECO:0000256" key="1">
    <source>
        <dbReference type="ARBA" id="ARBA00022723"/>
    </source>
</evidence>
<evidence type="ECO:0000256" key="4">
    <source>
        <dbReference type="ARBA" id="ARBA00022842"/>
    </source>
</evidence>
<proteinExistence type="predicted"/>
<organism evidence="6 7">
    <name type="scientific">Ailuropoda melanoleuca</name>
    <name type="common">Giant panda</name>
    <dbReference type="NCBI Taxonomy" id="9646"/>
    <lineage>
        <taxon>Eukaryota</taxon>
        <taxon>Metazoa</taxon>
        <taxon>Chordata</taxon>
        <taxon>Craniata</taxon>
        <taxon>Vertebrata</taxon>
        <taxon>Euteleostomi</taxon>
        <taxon>Mammalia</taxon>
        <taxon>Eutheria</taxon>
        <taxon>Laurasiatheria</taxon>
        <taxon>Carnivora</taxon>
        <taxon>Caniformia</taxon>
        <taxon>Ursidae</taxon>
        <taxon>Ailuropoda</taxon>
    </lineage>
</organism>
<reference evidence="6 7" key="1">
    <citation type="journal article" date="2010" name="Nature">
        <title>The sequence and de novo assembly of the giant panda genome.</title>
        <authorList>
            <person name="Li R."/>
            <person name="Fan W."/>
            <person name="Tian G."/>
            <person name="Zhu H."/>
            <person name="He L."/>
            <person name="Cai J."/>
            <person name="Huang Q."/>
            <person name="Cai Q."/>
            <person name="Li B."/>
            <person name="Bai Y."/>
            <person name="Zhang Z."/>
            <person name="Zhang Y."/>
            <person name="Wang W."/>
            <person name="Li J."/>
            <person name="Wei F."/>
            <person name="Li H."/>
            <person name="Jian M."/>
            <person name="Li J."/>
            <person name="Zhang Z."/>
            <person name="Nielsen R."/>
            <person name="Li D."/>
            <person name="Gu W."/>
            <person name="Yang Z."/>
            <person name="Xuan Z."/>
            <person name="Ryder O.A."/>
            <person name="Leung F.C."/>
            <person name="Zhou Y."/>
            <person name="Cao J."/>
            <person name="Sun X."/>
            <person name="Fu Y."/>
            <person name="Fang X."/>
            <person name="Guo X."/>
            <person name="Wang B."/>
            <person name="Hou R."/>
            <person name="Shen F."/>
            <person name="Mu B."/>
            <person name="Ni P."/>
            <person name="Lin R."/>
            <person name="Qian W."/>
            <person name="Wang G."/>
            <person name="Yu C."/>
            <person name="Nie W."/>
            <person name="Wang J."/>
            <person name="Wu Z."/>
            <person name="Liang H."/>
            <person name="Min J."/>
            <person name="Wu Q."/>
            <person name="Cheng S."/>
            <person name="Ruan J."/>
            <person name="Wang M."/>
            <person name="Shi Z."/>
            <person name="Wen M."/>
            <person name="Liu B."/>
            <person name="Ren X."/>
            <person name="Zheng H."/>
            <person name="Dong D."/>
            <person name="Cook K."/>
            <person name="Shan G."/>
            <person name="Zhang H."/>
            <person name="Kosiol C."/>
            <person name="Xie X."/>
            <person name="Lu Z."/>
            <person name="Zheng H."/>
            <person name="Li Y."/>
            <person name="Steiner C.C."/>
            <person name="Lam T.T."/>
            <person name="Lin S."/>
            <person name="Zhang Q."/>
            <person name="Li G."/>
            <person name="Tian J."/>
            <person name="Gong T."/>
            <person name="Liu H."/>
            <person name="Zhang D."/>
            <person name="Fang L."/>
            <person name="Ye C."/>
            <person name="Zhang J."/>
            <person name="Hu W."/>
            <person name="Xu A."/>
            <person name="Ren Y."/>
            <person name="Zhang G."/>
            <person name="Bruford M.W."/>
            <person name="Li Q."/>
            <person name="Ma L."/>
            <person name="Guo Y."/>
            <person name="An N."/>
            <person name="Hu Y."/>
            <person name="Zheng Y."/>
            <person name="Shi Y."/>
            <person name="Li Z."/>
            <person name="Liu Q."/>
            <person name="Chen Y."/>
            <person name="Zhao J."/>
            <person name="Qu N."/>
            <person name="Zhao S."/>
            <person name="Tian F."/>
            <person name="Wang X."/>
            <person name="Wang H."/>
            <person name="Xu L."/>
            <person name="Liu X."/>
            <person name="Vinar T."/>
            <person name="Wang Y."/>
            <person name="Lam T.W."/>
            <person name="Yiu S.M."/>
            <person name="Liu S."/>
            <person name="Zhang H."/>
            <person name="Li D."/>
            <person name="Huang Y."/>
            <person name="Wang X."/>
            <person name="Yang G."/>
            <person name="Jiang Z."/>
            <person name="Wang J."/>
            <person name="Qin N."/>
            <person name="Li L."/>
            <person name="Li J."/>
            <person name="Bolund L."/>
            <person name="Kristiansen K."/>
            <person name="Wong G.K."/>
            <person name="Olson M."/>
            <person name="Zhang X."/>
            <person name="Li S."/>
            <person name="Yang H."/>
            <person name="Wang J."/>
            <person name="Wang J."/>
        </authorList>
    </citation>
    <scope>NUCLEOTIDE SEQUENCE [LARGE SCALE GENOMIC DNA]</scope>
</reference>